<gene>
    <name evidence="3" type="ORF">AW11_01322</name>
</gene>
<dbReference type="InterPro" id="IPR011051">
    <property type="entry name" value="RmlC_Cupin_sf"/>
</dbReference>
<dbReference type="Proteomes" id="UP000022141">
    <property type="component" value="Unassembled WGS sequence"/>
</dbReference>
<name>A0A011PQY4_ACCRE</name>
<dbReference type="CDD" id="cd02230">
    <property type="entry name" value="cupin_HP0902-like"/>
    <property type="match status" value="1"/>
</dbReference>
<keyword evidence="1" id="KW-0238">DNA-binding</keyword>
<keyword evidence="4" id="KW-1185">Reference proteome</keyword>
<proteinExistence type="predicted"/>
<dbReference type="Pfam" id="PF02311">
    <property type="entry name" value="AraC_binding"/>
    <property type="match status" value="1"/>
</dbReference>
<accession>A0A011PQY4</accession>
<organism evidence="3 4">
    <name type="scientific">Accumulibacter regalis</name>
    <dbReference type="NCBI Taxonomy" id="522306"/>
    <lineage>
        <taxon>Bacteria</taxon>
        <taxon>Pseudomonadati</taxon>
        <taxon>Pseudomonadota</taxon>
        <taxon>Betaproteobacteria</taxon>
        <taxon>Candidatus Accumulibacter</taxon>
    </lineage>
</organism>
<dbReference type="Gene3D" id="2.60.120.10">
    <property type="entry name" value="Jelly Rolls"/>
    <property type="match status" value="1"/>
</dbReference>
<evidence type="ECO:0000259" key="2">
    <source>
        <dbReference type="Pfam" id="PF02311"/>
    </source>
</evidence>
<dbReference type="EMBL" id="JEMY01000013">
    <property type="protein sequence ID" value="EXI89831.1"/>
    <property type="molecule type" value="Genomic_DNA"/>
</dbReference>
<dbReference type="PATRIC" id="fig|1454004.3.peg.1377"/>
<evidence type="ECO:0000313" key="4">
    <source>
        <dbReference type="Proteomes" id="UP000022141"/>
    </source>
</evidence>
<dbReference type="AlphaFoldDB" id="A0A011PQY4"/>
<protein>
    <recommendedName>
        <fullName evidence="2">AraC-type arabinose-binding/dimerisation domain-containing protein</fullName>
    </recommendedName>
</protein>
<dbReference type="InterPro" id="IPR014710">
    <property type="entry name" value="RmlC-like_jellyroll"/>
</dbReference>
<sequence>MALSHAKSGDLVSINDVADALASNGSATLVRDDHIEIFRLVLNAGATMQEHSAAGAMTVQCLSGEVDFSCHGRTRTLRPGSLIYLNDAAPHALHSKQESILLVTLILHRK</sequence>
<dbReference type="SUPFAM" id="SSF51182">
    <property type="entry name" value="RmlC-like cupins"/>
    <property type="match status" value="1"/>
</dbReference>
<dbReference type="GO" id="GO:0006355">
    <property type="term" value="P:regulation of DNA-templated transcription"/>
    <property type="evidence" value="ECO:0007669"/>
    <property type="project" value="InterPro"/>
</dbReference>
<comment type="caution">
    <text evidence="3">The sequence shown here is derived from an EMBL/GenBank/DDBJ whole genome shotgun (WGS) entry which is preliminary data.</text>
</comment>
<dbReference type="InterPro" id="IPR003313">
    <property type="entry name" value="AraC-bd"/>
</dbReference>
<dbReference type="STRING" id="1454004.AW11_01322"/>
<feature type="domain" description="AraC-type arabinose-binding/dimerisation" evidence="2">
    <location>
        <begin position="49"/>
        <end position="97"/>
    </location>
</feature>
<evidence type="ECO:0000313" key="3">
    <source>
        <dbReference type="EMBL" id="EXI89831.1"/>
    </source>
</evidence>
<evidence type="ECO:0000256" key="1">
    <source>
        <dbReference type="ARBA" id="ARBA00023125"/>
    </source>
</evidence>
<dbReference type="eggNOG" id="COG1917">
    <property type="taxonomic scope" value="Bacteria"/>
</dbReference>
<reference evidence="3" key="1">
    <citation type="submission" date="2014-02" db="EMBL/GenBank/DDBJ databases">
        <title>Expanding our view of genomic diversity in Candidatus Accumulibacter clades.</title>
        <authorList>
            <person name="Skennerton C.T."/>
            <person name="Barr J.J."/>
            <person name="Slater F.R."/>
            <person name="Bond P.L."/>
            <person name="Tyson G.W."/>
        </authorList>
    </citation>
    <scope>NUCLEOTIDE SEQUENCE [LARGE SCALE GENOMIC DNA]</scope>
</reference>
<dbReference type="GO" id="GO:0003677">
    <property type="term" value="F:DNA binding"/>
    <property type="evidence" value="ECO:0007669"/>
    <property type="project" value="UniProtKB-KW"/>
</dbReference>